<protein>
    <submittedName>
        <fullName evidence="1">Uncharacterized protein</fullName>
    </submittedName>
</protein>
<gene>
    <name evidence="1" type="ORF">JI747_011420</name>
</gene>
<keyword evidence="2" id="KW-1185">Reference proteome</keyword>
<sequence length="253" mass="27894">MIFLFLANVLSAQIGLGIGTYIPQGIFHVDPRQNTSLSVDSTKTDDFVVDFSGNVGVGTLTPQAKLDINAGRIAIRDGSEGQGKILISDAEGKGTWSAAGDNGKTGLWSLTGNLTYLNNDGLKLLQGTASLPENEIGLQIDPVNSSSNIIVPAGLYLILVELRLINTNEYGKMEIHLGSGQTLNNKMYEIYYRVNLKGSAFMHYFPQNSYVHMGVNYFPYNTNNLYTQMPIYDPPPFNAVPFEMHLRFIKLNY</sequence>
<evidence type="ECO:0000313" key="1">
    <source>
        <dbReference type="EMBL" id="MCA6067791.1"/>
    </source>
</evidence>
<dbReference type="RefSeq" id="WP_225688758.1">
    <property type="nucleotide sequence ID" value="NZ_JAERSE020000003.1"/>
</dbReference>
<evidence type="ECO:0000313" key="2">
    <source>
        <dbReference type="Proteomes" id="UP000618240"/>
    </source>
</evidence>
<dbReference type="EMBL" id="JAERSE020000003">
    <property type="protein sequence ID" value="MCA6067791.1"/>
    <property type="molecule type" value="Genomic_DNA"/>
</dbReference>
<name>A0ABS8A1C5_9FLAO</name>
<accession>A0ABS8A1C5</accession>
<comment type="caution">
    <text evidence="1">The sequence shown here is derived from an EMBL/GenBank/DDBJ whole genome shotgun (WGS) entry which is preliminary data.</text>
</comment>
<dbReference type="Proteomes" id="UP000618240">
    <property type="component" value="Unassembled WGS sequence"/>
</dbReference>
<reference evidence="1 2" key="1">
    <citation type="submission" date="2021-09" db="EMBL/GenBank/DDBJ databases">
        <title>Genome sequencing and assembly of Chryseobacterium sp. RG1.</title>
        <authorList>
            <person name="Chhetri G."/>
        </authorList>
    </citation>
    <scope>NUCLEOTIDE SEQUENCE [LARGE SCALE GENOMIC DNA]</scope>
    <source>
        <strain evidence="1 2">RG1</strain>
    </source>
</reference>
<organism evidence="1 2">
    <name type="scientific">Chryseobacterium tagetis</name>
    <dbReference type="NCBI Taxonomy" id="2801334"/>
    <lineage>
        <taxon>Bacteria</taxon>
        <taxon>Pseudomonadati</taxon>
        <taxon>Bacteroidota</taxon>
        <taxon>Flavobacteriia</taxon>
        <taxon>Flavobacteriales</taxon>
        <taxon>Weeksellaceae</taxon>
        <taxon>Chryseobacterium group</taxon>
        <taxon>Chryseobacterium</taxon>
    </lineage>
</organism>
<proteinExistence type="predicted"/>